<feature type="region of interest" description="Disordered" evidence="1">
    <location>
        <begin position="43"/>
        <end position="96"/>
    </location>
</feature>
<sequence length="179" mass="18302">MQSPGDGQRPVCERCRIKKLECRLPSKTTRFIKSSEVCFDKAIPLGAPDGLDPPPGDPPGDPLGRNVGTGDGPSSLDGSPREEESVGSPAQAGMPSHHHHLEMLADAATAGGWVGGNDAAVAATVPFPRPNDRILSLPTVVSYGLEHGVSPPQTGYPADAGMLSGGGVENTHPAITAAG</sequence>
<dbReference type="Proteomes" id="UP000749293">
    <property type="component" value="Unassembled WGS sequence"/>
</dbReference>
<reference evidence="2" key="1">
    <citation type="submission" date="2020-03" db="EMBL/GenBank/DDBJ databases">
        <title>Site-based positive gene gene selection in Geosmithia morbida across the United States reveals a broad range of putative effectors and factors for local host and environmental adapation.</title>
        <authorList>
            <person name="Onufrak A."/>
            <person name="Murdoch R.W."/>
            <person name="Gazis R."/>
            <person name="Huff M."/>
            <person name="Staton M."/>
            <person name="Klingeman W."/>
            <person name="Hadziabdic D."/>
        </authorList>
    </citation>
    <scope>NUCLEOTIDE SEQUENCE</scope>
    <source>
        <strain evidence="2">1262</strain>
    </source>
</reference>
<dbReference type="RefSeq" id="XP_035320494.1">
    <property type="nucleotide sequence ID" value="XM_035463663.1"/>
</dbReference>
<gene>
    <name evidence="2" type="ORF">GMORB2_1682</name>
</gene>
<organism evidence="2 3">
    <name type="scientific">Geosmithia morbida</name>
    <dbReference type="NCBI Taxonomy" id="1094350"/>
    <lineage>
        <taxon>Eukaryota</taxon>
        <taxon>Fungi</taxon>
        <taxon>Dikarya</taxon>
        <taxon>Ascomycota</taxon>
        <taxon>Pezizomycotina</taxon>
        <taxon>Sordariomycetes</taxon>
        <taxon>Hypocreomycetidae</taxon>
        <taxon>Hypocreales</taxon>
        <taxon>Bionectriaceae</taxon>
        <taxon>Geosmithia</taxon>
    </lineage>
</organism>
<dbReference type="EMBL" id="JAANYQ010000011">
    <property type="protein sequence ID" value="KAF4121842.1"/>
    <property type="molecule type" value="Genomic_DNA"/>
</dbReference>
<proteinExistence type="predicted"/>
<evidence type="ECO:0000313" key="2">
    <source>
        <dbReference type="EMBL" id="KAF4121842.1"/>
    </source>
</evidence>
<feature type="compositionally biased region" description="Pro residues" evidence="1">
    <location>
        <begin position="51"/>
        <end position="61"/>
    </location>
</feature>
<keyword evidence="3" id="KW-1185">Reference proteome</keyword>
<dbReference type="AlphaFoldDB" id="A0A9P4YSR5"/>
<comment type="caution">
    <text evidence="2">The sequence shown here is derived from an EMBL/GenBank/DDBJ whole genome shotgun (WGS) entry which is preliminary data.</text>
</comment>
<accession>A0A9P4YSR5</accession>
<name>A0A9P4YSR5_9HYPO</name>
<dbReference type="GeneID" id="55967912"/>
<evidence type="ECO:0000313" key="3">
    <source>
        <dbReference type="Proteomes" id="UP000749293"/>
    </source>
</evidence>
<protein>
    <submittedName>
        <fullName evidence="2">Uncharacterized protein</fullName>
    </submittedName>
</protein>
<evidence type="ECO:0000256" key="1">
    <source>
        <dbReference type="SAM" id="MobiDB-lite"/>
    </source>
</evidence>